<proteinExistence type="predicted"/>
<gene>
    <name evidence="1" type="ORF">RPATATE_1284</name>
</gene>
<organism evidence="1 2">
    <name type="scientific">Rickettsia parkeri str. Tate's Hell</name>
    <dbReference type="NCBI Taxonomy" id="1359189"/>
    <lineage>
        <taxon>Bacteria</taxon>
        <taxon>Pseudomonadati</taxon>
        <taxon>Pseudomonadota</taxon>
        <taxon>Alphaproteobacteria</taxon>
        <taxon>Rickettsiales</taxon>
        <taxon>Rickettsiaceae</taxon>
        <taxon>Rickettsieae</taxon>
        <taxon>Rickettsia</taxon>
        <taxon>spotted fever group</taxon>
    </lineage>
</organism>
<name>A0ABR5DP64_RICPA</name>
<sequence length="41" mass="4661">MRSTAAICTYKYKSKYSRKVPIDKIPHACFGSLFKLVCAFS</sequence>
<evidence type="ECO:0000313" key="1">
    <source>
        <dbReference type="EMBL" id="KJW00510.1"/>
    </source>
</evidence>
<protein>
    <submittedName>
        <fullName evidence="1">Uncharacterized protein</fullName>
    </submittedName>
</protein>
<keyword evidence="2" id="KW-1185">Reference proteome</keyword>
<dbReference type="EMBL" id="LAOO01000001">
    <property type="protein sequence ID" value="KJW00510.1"/>
    <property type="molecule type" value="Genomic_DNA"/>
</dbReference>
<dbReference type="Proteomes" id="UP000035491">
    <property type="component" value="Unassembled WGS sequence"/>
</dbReference>
<comment type="caution">
    <text evidence="1">The sequence shown here is derived from an EMBL/GenBank/DDBJ whole genome shotgun (WGS) entry which is preliminary data.</text>
</comment>
<accession>A0ABR5DP64</accession>
<evidence type="ECO:0000313" key="2">
    <source>
        <dbReference type="Proteomes" id="UP000035491"/>
    </source>
</evidence>
<reference evidence="1 2" key="1">
    <citation type="submission" date="2015-02" db="EMBL/GenBank/DDBJ databases">
        <title>Genome Sequencing of Rickettsiales.</title>
        <authorList>
            <person name="Daugherty S.C."/>
            <person name="Su Q."/>
            <person name="Abolude K."/>
            <person name="Beier-Sexton M."/>
            <person name="Carlyon J.A."/>
            <person name="Carter R."/>
            <person name="Day N.P."/>
            <person name="Dumler S.J."/>
            <person name="Dyachenko V."/>
            <person name="Godinez A."/>
            <person name="Kurtti T.J."/>
            <person name="Lichay M."/>
            <person name="Mullins K.E."/>
            <person name="Ott S."/>
            <person name="Pappas-Brown V."/>
            <person name="Paris D.H."/>
            <person name="Patel P."/>
            <person name="Richards A.L."/>
            <person name="Sadzewicz L."/>
            <person name="Sears K."/>
            <person name="Seidman D."/>
            <person name="Sengamalay N."/>
            <person name="Stenos J."/>
            <person name="Tallon L.J."/>
            <person name="Vincent G."/>
            <person name="Fraser C.M."/>
            <person name="Munderloh U."/>
            <person name="Dunning-Hotopp J.C."/>
        </authorList>
    </citation>
    <scope>NUCLEOTIDE SEQUENCE [LARGE SCALE GENOMIC DNA]</scope>
    <source>
        <strain evidence="1 2">Tate's Hell</strain>
    </source>
</reference>